<accession>A0A2I4S6Q3</accession>
<dbReference type="GO" id="GO:0046983">
    <property type="term" value="F:protein dimerization activity"/>
    <property type="evidence" value="ECO:0007669"/>
    <property type="project" value="InterPro"/>
</dbReference>
<dbReference type="SUPFAM" id="SSF56553">
    <property type="entry name" value="Insert subdomain of RNA polymerase alpha subunit"/>
    <property type="match status" value="1"/>
</dbReference>
<dbReference type="Gene3D" id="3.30.1360.10">
    <property type="entry name" value="RNA polymerase, RBP11-like subunit"/>
    <property type="match status" value="1"/>
</dbReference>
<proteinExistence type="predicted"/>
<keyword evidence="1" id="KW-0240">DNA-directed RNA polymerase</keyword>
<keyword evidence="2" id="KW-0804">Transcription</keyword>
<geneLocation type="plastid" evidence="5"/>
<organism evidence="5">
    <name type="scientific">Chlorella heliozoae</name>
    <dbReference type="NCBI Taxonomy" id="554066"/>
    <lineage>
        <taxon>Eukaryota</taxon>
        <taxon>Viridiplantae</taxon>
        <taxon>Chlorophyta</taxon>
        <taxon>core chlorophytes</taxon>
        <taxon>Trebouxiophyceae</taxon>
        <taxon>Chlorellales</taxon>
        <taxon>Chlorellaceae</taxon>
        <taxon>Chlorella clade</taxon>
        <taxon>Chlorella</taxon>
    </lineage>
</organism>
<dbReference type="GO" id="GO:0003899">
    <property type="term" value="F:DNA-directed RNA polymerase activity"/>
    <property type="evidence" value="ECO:0007669"/>
    <property type="project" value="InterPro"/>
</dbReference>
<dbReference type="Pfam" id="PF01193">
    <property type="entry name" value="RNA_pol_L"/>
    <property type="match status" value="1"/>
</dbReference>
<gene>
    <name evidence="5" type="primary">rpoA</name>
</gene>
<sequence>MTKTQKLFFACVDSKIQDHGSLYGRFHIGTFFRGQALTFANALRRTLLSEIPGVVLTDVVIDGAGHEFASLPGVEEPVLDILLNLKNVVFAPTNSDLSDLEVTQPHGLIKCYGPARVTAADIKLPTTMKCVNPKTHIATLTIGEEFSLRFTLSVRSPHESTLNQKKFLNENISSQNELDQKILVTSGPKTSLWEESLLLEPSKAKKLSFDTVPMPVQKVNYVIKSFNAKQGSEYVVFEVWTDGSICPQEGVQFGLKKLTQLFYQFALRSK</sequence>
<dbReference type="SUPFAM" id="SSF55257">
    <property type="entry name" value="RBP11-like subunits of RNA polymerase"/>
    <property type="match status" value="1"/>
</dbReference>
<dbReference type="Gene3D" id="2.170.120.12">
    <property type="entry name" value="DNA-directed RNA polymerase, insert domain"/>
    <property type="match status" value="1"/>
</dbReference>
<dbReference type="GO" id="GO:0006351">
    <property type="term" value="P:DNA-templated transcription"/>
    <property type="evidence" value="ECO:0007669"/>
    <property type="project" value="InterPro"/>
</dbReference>
<dbReference type="Pfam" id="PF01000">
    <property type="entry name" value="RNA_pol_A_bac"/>
    <property type="match status" value="1"/>
</dbReference>
<dbReference type="RefSeq" id="YP_009455914.1">
    <property type="nucleotide sequence ID" value="NC_036805.1"/>
</dbReference>
<dbReference type="InterPro" id="IPR011262">
    <property type="entry name" value="DNA-dir_RNA_pol_insert"/>
</dbReference>
<dbReference type="GO" id="GO:0000428">
    <property type="term" value="C:DNA-directed RNA polymerase complex"/>
    <property type="evidence" value="ECO:0007669"/>
    <property type="project" value="UniProtKB-KW"/>
</dbReference>
<dbReference type="EMBL" id="KY629616">
    <property type="protein sequence ID" value="AST08726.1"/>
    <property type="molecule type" value="Genomic_DNA"/>
</dbReference>
<evidence type="ECO:0000256" key="2">
    <source>
        <dbReference type="ARBA" id="ARBA00023163"/>
    </source>
</evidence>
<keyword evidence="5" id="KW-0934">Plastid</keyword>
<evidence type="ECO:0000256" key="1">
    <source>
        <dbReference type="ARBA" id="ARBA00022478"/>
    </source>
</evidence>
<dbReference type="CDD" id="cd06928">
    <property type="entry name" value="RNAP_alpha_NTD"/>
    <property type="match status" value="1"/>
</dbReference>
<dbReference type="InterPro" id="IPR036643">
    <property type="entry name" value="RNApol_insert_sf"/>
</dbReference>
<feature type="domain" description="DNA-directed RNA polymerase RpoA/D/Rpb3-type" evidence="4">
    <location>
        <begin position="23"/>
        <end position="268"/>
    </location>
</feature>
<dbReference type="InterPro" id="IPR036603">
    <property type="entry name" value="RBP11-like"/>
</dbReference>
<dbReference type="SMART" id="SM00662">
    <property type="entry name" value="RPOLD"/>
    <property type="match status" value="1"/>
</dbReference>
<protein>
    <recommendedName>
        <fullName evidence="3">Plastid-encoded RNA polymerase subunit alpha</fullName>
    </recommendedName>
</protein>
<dbReference type="GeneID" id="35656198"/>
<dbReference type="AlphaFoldDB" id="A0A2I4S6Q3"/>
<reference evidence="5" key="1">
    <citation type="journal article" date="2017" name="Sci. Rep.">
        <title>Multiple origins of endosymbionts in Chlorellaceae with no reductive effects on the plastid or mitochondrial genomes.</title>
        <authorList>
            <person name="Fan W."/>
            <person name="Guo W."/>
            <person name="Van Etten J.L."/>
            <person name="Mower J.P."/>
        </authorList>
    </citation>
    <scope>NUCLEOTIDE SEQUENCE</scope>
</reference>
<evidence type="ECO:0000256" key="3">
    <source>
        <dbReference type="ARBA" id="ARBA00031776"/>
    </source>
</evidence>
<evidence type="ECO:0000313" key="5">
    <source>
        <dbReference type="EMBL" id="AST08726.1"/>
    </source>
</evidence>
<evidence type="ECO:0000259" key="4">
    <source>
        <dbReference type="SMART" id="SM00662"/>
    </source>
</evidence>
<dbReference type="InterPro" id="IPR011263">
    <property type="entry name" value="DNA-dir_RNA_pol_RpoA/D/Rpb3"/>
</dbReference>
<name>A0A2I4S6Q3_9CHLO</name>